<reference evidence="3 4" key="1">
    <citation type="submission" date="2015-10" db="EMBL/GenBank/DDBJ databases">
        <title>Genome analyses suggest a sexual origin of heterokaryosis in a supposedly ancient asexual fungus.</title>
        <authorList>
            <person name="Ropars J."/>
            <person name="Sedzielewska K."/>
            <person name="Noel J."/>
            <person name="Charron P."/>
            <person name="Farinelli L."/>
            <person name="Marton T."/>
            <person name="Kruger M."/>
            <person name="Pelin A."/>
            <person name="Brachmann A."/>
            <person name="Corradi N."/>
        </authorList>
    </citation>
    <scope>NUCLEOTIDE SEQUENCE [LARGE SCALE GENOMIC DNA]</scope>
    <source>
        <strain evidence="3 4">A4</strain>
    </source>
</reference>
<keyword evidence="2" id="KW-1133">Transmembrane helix</keyword>
<dbReference type="EMBL" id="LLXI01000783">
    <property type="protein sequence ID" value="PKY49785.1"/>
    <property type="molecule type" value="Genomic_DNA"/>
</dbReference>
<comment type="caution">
    <text evidence="3">The sequence shown here is derived from an EMBL/GenBank/DDBJ whole genome shotgun (WGS) entry which is preliminary data.</text>
</comment>
<feature type="region of interest" description="Disordered" evidence="1">
    <location>
        <begin position="366"/>
        <end position="394"/>
    </location>
</feature>
<evidence type="ECO:0000313" key="3">
    <source>
        <dbReference type="EMBL" id="PKY49785.1"/>
    </source>
</evidence>
<feature type="transmembrane region" description="Helical" evidence="2">
    <location>
        <begin position="45"/>
        <end position="67"/>
    </location>
</feature>
<organism evidence="3 4">
    <name type="scientific">Rhizophagus irregularis</name>
    <dbReference type="NCBI Taxonomy" id="588596"/>
    <lineage>
        <taxon>Eukaryota</taxon>
        <taxon>Fungi</taxon>
        <taxon>Fungi incertae sedis</taxon>
        <taxon>Mucoromycota</taxon>
        <taxon>Glomeromycotina</taxon>
        <taxon>Glomeromycetes</taxon>
        <taxon>Glomerales</taxon>
        <taxon>Glomeraceae</taxon>
        <taxon>Rhizophagus</taxon>
    </lineage>
</organism>
<protein>
    <submittedName>
        <fullName evidence="3">Uncharacterized protein</fullName>
    </submittedName>
</protein>
<feature type="transmembrane region" description="Helical" evidence="2">
    <location>
        <begin position="12"/>
        <end position="33"/>
    </location>
</feature>
<accession>A0A2I1GTA4</accession>
<evidence type="ECO:0000313" key="4">
    <source>
        <dbReference type="Proteomes" id="UP000234323"/>
    </source>
</evidence>
<keyword evidence="4" id="KW-1185">Reference proteome</keyword>
<gene>
    <name evidence="3" type="ORF">RhiirA4_465903</name>
</gene>
<feature type="transmembrane region" description="Helical" evidence="2">
    <location>
        <begin position="221"/>
        <end position="238"/>
    </location>
</feature>
<dbReference type="VEuPathDB" id="FungiDB:FUN_009334"/>
<dbReference type="AlphaFoldDB" id="A0A2I1GTA4"/>
<dbReference type="Proteomes" id="UP000234323">
    <property type="component" value="Unassembled WGS sequence"/>
</dbReference>
<evidence type="ECO:0000256" key="2">
    <source>
        <dbReference type="SAM" id="Phobius"/>
    </source>
</evidence>
<feature type="compositionally biased region" description="Basic and acidic residues" evidence="1">
    <location>
        <begin position="366"/>
        <end position="381"/>
    </location>
</feature>
<proteinExistence type="predicted"/>
<dbReference type="VEuPathDB" id="FungiDB:RhiirFUN_008107"/>
<keyword evidence="2" id="KW-0472">Membrane</keyword>
<dbReference type="VEuPathDB" id="FungiDB:RhiirA1_398683"/>
<feature type="transmembrane region" description="Helical" evidence="2">
    <location>
        <begin position="73"/>
        <end position="93"/>
    </location>
</feature>
<name>A0A2I1GTA4_9GLOM</name>
<sequence>MEKCTIIGDSDIVGPGVRFSVYLQCITILIKILADEDEILESVKLGALTSFSLILSALISDLNYVLLLEVSKFVSILTLTSIIMTLQSPLFIIKNFENVKNFKNTYSTILLCLIANLTALIYNVWLFTVLKWKLPKEECGDQVKFYFYAVPVNPIGGFRIFMLIMSYITSIYLSIWLISLIIAGFVYRKEINFIRKVTPDSGSEGSEVLTRENPEKKKGRMFFILPMAVEIVSTELSVQRNSISGIWDWGFGQILAMVLAVLDLLRTFIVVYRIICGIFEKLTTQDRLKNLEENEIRRSHNCYKDVLLKSSIIKKNLCRLKNCYHGRYLSSHYCLAPAKNDANATLEACSFSGNRCDESEARRSKYYESEDKRDENKELRSIARTKNSLLRGKD</sequence>
<feature type="transmembrane region" description="Helical" evidence="2">
    <location>
        <begin position="160"/>
        <end position="187"/>
    </location>
</feature>
<keyword evidence="2" id="KW-0812">Transmembrane</keyword>
<feature type="transmembrane region" description="Helical" evidence="2">
    <location>
        <begin position="105"/>
        <end position="125"/>
    </location>
</feature>
<feature type="transmembrane region" description="Helical" evidence="2">
    <location>
        <begin position="250"/>
        <end position="272"/>
    </location>
</feature>
<evidence type="ECO:0000256" key="1">
    <source>
        <dbReference type="SAM" id="MobiDB-lite"/>
    </source>
</evidence>